<evidence type="ECO:0000256" key="6">
    <source>
        <dbReference type="SAM" id="MobiDB-lite"/>
    </source>
</evidence>
<keyword evidence="2" id="KW-0813">Transport</keyword>
<accession>A0A8H3FBB8</accession>
<feature type="compositionally biased region" description="Basic and acidic residues" evidence="6">
    <location>
        <begin position="563"/>
        <end position="579"/>
    </location>
</feature>
<feature type="transmembrane region" description="Helical" evidence="7">
    <location>
        <begin position="300"/>
        <end position="323"/>
    </location>
</feature>
<evidence type="ECO:0000256" key="2">
    <source>
        <dbReference type="ARBA" id="ARBA00022448"/>
    </source>
</evidence>
<gene>
    <name evidence="8" type="ORF">HETSPECPRED_004529</name>
</gene>
<dbReference type="Gene3D" id="1.20.1740.10">
    <property type="entry name" value="Amino acid/polyamine transporter I"/>
    <property type="match status" value="1"/>
</dbReference>
<dbReference type="GO" id="GO:0016020">
    <property type="term" value="C:membrane"/>
    <property type="evidence" value="ECO:0007669"/>
    <property type="project" value="UniProtKB-SubCell"/>
</dbReference>
<feature type="region of interest" description="Disordered" evidence="6">
    <location>
        <begin position="542"/>
        <end position="579"/>
    </location>
</feature>
<feature type="transmembrane region" description="Helical" evidence="7">
    <location>
        <begin position="428"/>
        <end position="451"/>
    </location>
</feature>
<dbReference type="OrthoDB" id="4476201at2759"/>
<dbReference type="PANTHER" id="PTHR45649">
    <property type="entry name" value="AMINO-ACID PERMEASE BAT1"/>
    <property type="match status" value="1"/>
</dbReference>
<proteinExistence type="predicted"/>
<comment type="subcellular location">
    <subcellularLocation>
        <location evidence="1">Membrane</location>
        <topology evidence="1">Multi-pass membrane protein</topology>
    </subcellularLocation>
</comment>
<dbReference type="Proteomes" id="UP000664521">
    <property type="component" value="Unassembled WGS sequence"/>
</dbReference>
<dbReference type="AlphaFoldDB" id="A0A8H3FBB8"/>
<feature type="transmembrane region" description="Helical" evidence="7">
    <location>
        <begin position="93"/>
        <end position="111"/>
    </location>
</feature>
<feature type="transmembrane region" description="Helical" evidence="7">
    <location>
        <begin position="350"/>
        <end position="372"/>
    </location>
</feature>
<dbReference type="GO" id="GO:0015101">
    <property type="term" value="F:organic cation transmembrane transporter activity"/>
    <property type="evidence" value="ECO:0007669"/>
    <property type="project" value="UniProtKB-ARBA"/>
</dbReference>
<evidence type="ECO:0008006" key="10">
    <source>
        <dbReference type="Google" id="ProtNLM"/>
    </source>
</evidence>
<feature type="transmembrane region" description="Helical" evidence="7">
    <location>
        <begin position="463"/>
        <end position="485"/>
    </location>
</feature>
<dbReference type="Pfam" id="PF13520">
    <property type="entry name" value="AA_permease_2"/>
    <property type="match status" value="1"/>
</dbReference>
<keyword evidence="9" id="KW-1185">Reference proteome</keyword>
<dbReference type="InterPro" id="IPR002293">
    <property type="entry name" value="AA/rel_permease1"/>
</dbReference>
<reference evidence="8" key="1">
    <citation type="submission" date="2021-03" db="EMBL/GenBank/DDBJ databases">
        <authorList>
            <person name="Tagirdzhanova G."/>
        </authorList>
    </citation>
    <scope>NUCLEOTIDE SEQUENCE</scope>
</reference>
<dbReference type="PIRSF" id="PIRSF006060">
    <property type="entry name" value="AA_transporter"/>
    <property type="match status" value="1"/>
</dbReference>
<feature type="transmembrane region" description="Helical" evidence="7">
    <location>
        <begin position="259"/>
        <end position="279"/>
    </location>
</feature>
<comment type="caution">
    <text evidence="8">The sequence shown here is derived from an EMBL/GenBank/DDBJ whole genome shotgun (WGS) entry which is preliminary data.</text>
</comment>
<dbReference type="FunFam" id="1.20.1740.10:FF:000046">
    <property type="entry name" value="Amino-acid permease, putative"/>
    <property type="match status" value="1"/>
</dbReference>
<protein>
    <recommendedName>
        <fullName evidence="10">Amino acid transporter</fullName>
    </recommendedName>
</protein>
<dbReference type="PANTHER" id="PTHR45649:SF29">
    <property type="entry name" value="AMINO ACID TRANSPORTER (EUROFUNG)"/>
    <property type="match status" value="1"/>
</dbReference>
<evidence type="ECO:0000256" key="4">
    <source>
        <dbReference type="ARBA" id="ARBA00022989"/>
    </source>
</evidence>
<dbReference type="EMBL" id="CAJPDS010000028">
    <property type="protein sequence ID" value="CAF9921409.1"/>
    <property type="molecule type" value="Genomic_DNA"/>
</dbReference>
<keyword evidence="4 7" id="KW-1133">Transmembrane helix</keyword>
<feature type="transmembrane region" description="Helical" evidence="7">
    <location>
        <begin position="497"/>
        <end position="520"/>
    </location>
</feature>
<evidence type="ECO:0000256" key="7">
    <source>
        <dbReference type="SAM" id="Phobius"/>
    </source>
</evidence>
<keyword evidence="3 7" id="KW-0812">Transmembrane</keyword>
<evidence type="ECO:0000256" key="5">
    <source>
        <dbReference type="ARBA" id="ARBA00023136"/>
    </source>
</evidence>
<evidence type="ECO:0000313" key="9">
    <source>
        <dbReference type="Proteomes" id="UP000664521"/>
    </source>
</evidence>
<evidence type="ECO:0000256" key="1">
    <source>
        <dbReference type="ARBA" id="ARBA00004141"/>
    </source>
</evidence>
<feature type="transmembrane region" description="Helical" evidence="7">
    <location>
        <begin position="213"/>
        <end position="231"/>
    </location>
</feature>
<feature type="transmembrane region" description="Helical" evidence="7">
    <location>
        <begin position="123"/>
        <end position="143"/>
    </location>
</feature>
<organism evidence="8 9">
    <name type="scientific">Heterodermia speciosa</name>
    <dbReference type="NCBI Taxonomy" id="116794"/>
    <lineage>
        <taxon>Eukaryota</taxon>
        <taxon>Fungi</taxon>
        <taxon>Dikarya</taxon>
        <taxon>Ascomycota</taxon>
        <taxon>Pezizomycotina</taxon>
        <taxon>Lecanoromycetes</taxon>
        <taxon>OSLEUM clade</taxon>
        <taxon>Lecanoromycetidae</taxon>
        <taxon>Caliciales</taxon>
        <taxon>Physciaceae</taxon>
        <taxon>Heterodermia</taxon>
    </lineage>
</organism>
<name>A0A8H3FBB8_9LECA</name>
<feature type="compositionally biased region" description="Basic and acidic residues" evidence="6">
    <location>
        <begin position="542"/>
        <end position="551"/>
    </location>
</feature>
<evidence type="ECO:0000313" key="8">
    <source>
        <dbReference type="EMBL" id="CAF9921409.1"/>
    </source>
</evidence>
<feature type="transmembrane region" description="Helical" evidence="7">
    <location>
        <begin position="402"/>
        <end position="422"/>
    </location>
</feature>
<feature type="transmembrane region" description="Helical" evidence="7">
    <location>
        <begin position="183"/>
        <end position="201"/>
    </location>
</feature>
<feature type="transmembrane region" description="Helical" evidence="7">
    <location>
        <begin position="57"/>
        <end position="81"/>
    </location>
</feature>
<evidence type="ECO:0000256" key="3">
    <source>
        <dbReference type="ARBA" id="ARBA00022692"/>
    </source>
</evidence>
<keyword evidence="5 7" id="KW-0472">Membrane</keyword>
<sequence length="579" mass="62701">MADPQTYSTASRKKSVAQEPVTSVLRGDELPIYTRELTADEEILAALGYKPEFKREFSLWTSFCVSFAVLGLLPSFASTLYYGMGYAGTPGMIWGWLIAMFFIQCVAMSMAELCSSMPTSGGLYYAAAVLAPPSGWGPLAAWITGWSNWLAQVTGAPSVDYAMSAMILAASSITHPEFVPENYQVFLLTTLIMLIHGCISSMPTKWIARFNSVGSTFNIIALFIVIIMIPASTNRKSQGLPKFTPAKEVWGNFYEGTDFPNGLALLMTFVSVIWTMSGYDAPFHLSEECSNANIASPRAIVLTSGIGGLFGWFLQIVVAYTVIDIEEVLDSDLGQPWASYLLQVMPQKTALAILSLTIIAAFSMGQGCMVAASRVTYAYARDDCFPGSWWIKRVNKHTQTPVNAVWFNVVIGILMTLLIFGGSLAAGALFSIAAVAAFVAFTLPIFIRVFFVGSRFRAGPWHLGKASLPIGVCACAFVALMVPILCLPSVTGSDLDAAGMNWTCLVYGGPMLGVLIWWAVDARKWFKGPKVNIEHQMLGREDNVVEGKEDGNDSGDSSSGSITKRDAQHLENDKGGALA</sequence>